<dbReference type="Proteomes" id="UP001419268">
    <property type="component" value="Unassembled WGS sequence"/>
</dbReference>
<evidence type="ECO:0000313" key="2">
    <source>
        <dbReference type="EMBL" id="KAK9167461.1"/>
    </source>
</evidence>
<sequence>MMLGLTHKSNYFDQYVEGKSKTLYDDFNLADASWKKKRNSKFSYPPPSIGKSSRDSGIKADQGNASQGNDRNDYSSSANSLSHNLASSALHQQKLWCDLEDIQDDHLMLDVPLTMCLEGKKVENSGGCSNSTSNSKFEFGRGTEGVIRPKELIF</sequence>
<gene>
    <name evidence="2" type="ORF">Scep_002652</name>
</gene>
<dbReference type="EMBL" id="JBBNAG010000001">
    <property type="protein sequence ID" value="KAK9167461.1"/>
    <property type="molecule type" value="Genomic_DNA"/>
</dbReference>
<organism evidence="2 3">
    <name type="scientific">Stephania cephalantha</name>
    <dbReference type="NCBI Taxonomy" id="152367"/>
    <lineage>
        <taxon>Eukaryota</taxon>
        <taxon>Viridiplantae</taxon>
        <taxon>Streptophyta</taxon>
        <taxon>Embryophyta</taxon>
        <taxon>Tracheophyta</taxon>
        <taxon>Spermatophyta</taxon>
        <taxon>Magnoliopsida</taxon>
        <taxon>Ranunculales</taxon>
        <taxon>Menispermaceae</taxon>
        <taxon>Menispermoideae</taxon>
        <taxon>Cissampelideae</taxon>
        <taxon>Stephania</taxon>
    </lineage>
</organism>
<name>A0AAP0LAL7_9MAGN</name>
<accession>A0AAP0LAL7</accession>
<keyword evidence="3" id="KW-1185">Reference proteome</keyword>
<comment type="caution">
    <text evidence="2">The sequence shown here is derived from an EMBL/GenBank/DDBJ whole genome shotgun (WGS) entry which is preliminary data.</text>
</comment>
<dbReference type="AlphaFoldDB" id="A0AAP0LAL7"/>
<protein>
    <submittedName>
        <fullName evidence="2">Uncharacterized protein</fullName>
    </submittedName>
</protein>
<evidence type="ECO:0000256" key="1">
    <source>
        <dbReference type="SAM" id="MobiDB-lite"/>
    </source>
</evidence>
<proteinExistence type="predicted"/>
<evidence type="ECO:0000313" key="3">
    <source>
        <dbReference type="Proteomes" id="UP001419268"/>
    </source>
</evidence>
<reference evidence="2 3" key="1">
    <citation type="submission" date="2024-01" db="EMBL/GenBank/DDBJ databases">
        <title>Genome assemblies of Stephania.</title>
        <authorList>
            <person name="Yang L."/>
        </authorList>
    </citation>
    <scope>NUCLEOTIDE SEQUENCE [LARGE SCALE GENOMIC DNA]</scope>
    <source>
        <strain evidence="2">JXDWG</strain>
        <tissue evidence="2">Leaf</tissue>
    </source>
</reference>
<feature type="region of interest" description="Disordered" evidence="1">
    <location>
        <begin position="38"/>
        <end position="80"/>
    </location>
</feature>